<protein>
    <submittedName>
        <fullName evidence="1">Uncharacterized protein</fullName>
    </submittedName>
</protein>
<proteinExistence type="predicted"/>
<reference evidence="1" key="2">
    <citation type="journal article" date="2015" name="Fish Shellfish Immunol.">
        <title>Early steps in the European eel (Anguilla anguilla)-Vibrio vulnificus interaction in the gills: Role of the RtxA13 toxin.</title>
        <authorList>
            <person name="Callol A."/>
            <person name="Pajuelo D."/>
            <person name="Ebbesson L."/>
            <person name="Teles M."/>
            <person name="MacKenzie S."/>
            <person name="Amaro C."/>
        </authorList>
    </citation>
    <scope>NUCLEOTIDE SEQUENCE</scope>
</reference>
<accession>A0A0E9T7A0</accession>
<name>A0A0E9T7A0_ANGAN</name>
<sequence length="11" mass="1218">MCQIVPTITLV</sequence>
<organism evidence="1">
    <name type="scientific">Anguilla anguilla</name>
    <name type="common">European freshwater eel</name>
    <name type="synonym">Muraena anguilla</name>
    <dbReference type="NCBI Taxonomy" id="7936"/>
    <lineage>
        <taxon>Eukaryota</taxon>
        <taxon>Metazoa</taxon>
        <taxon>Chordata</taxon>
        <taxon>Craniata</taxon>
        <taxon>Vertebrata</taxon>
        <taxon>Euteleostomi</taxon>
        <taxon>Actinopterygii</taxon>
        <taxon>Neopterygii</taxon>
        <taxon>Teleostei</taxon>
        <taxon>Anguilliformes</taxon>
        <taxon>Anguillidae</taxon>
        <taxon>Anguilla</taxon>
    </lineage>
</organism>
<dbReference type="EMBL" id="GBXM01059051">
    <property type="protein sequence ID" value="JAH49526.1"/>
    <property type="molecule type" value="Transcribed_RNA"/>
</dbReference>
<reference evidence="1" key="1">
    <citation type="submission" date="2014-11" db="EMBL/GenBank/DDBJ databases">
        <authorList>
            <person name="Amaro Gonzalez C."/>
        </authorList>
    </citation>
    <scope>NUCLEOTIDE SEQUENCE</scope>
</reference>
<evidence type="ECO:0000313" key="1">
    <source>
        <dbReference type="EMBL" id="JAH49526.1"/>
    </source>
</evidence>